<dbReference type="InterPro" id="IPR001387">
    <property type="entry name" value="Cro/C1-type_HTH"/>
</dbReference>
<dbReference type="OrthoDB" id="9814553at2"/>
<dbReference type="Pfam" id="PF01381">
    <property type="entry name" value="HTH_3"/>
    <property type="match status" value="1"/>
</dbReference>
<evidence type="ECO:0000256" key="1">
    <source>
        <dbReference type="ARBA" id="ARBA00023015"/>
    </source>
</evidence>
<dbReference type="STRING" id="586411.SAMN05216187_11452"/>
<dbReference type="Proteomes" id="UP000242700">
    <property type="component" value="Unassembled WGS sequence"/>
</dbReference>
<dbReference type="EMBL" id="FNFI01000014">
    <property type="protein sequence ID" value="SDK71299.1"/>
    <property type="molecule type" value="Genomic_DNA"/>
</dbReference>
<dbReference type="PANTHER" id="PTHR46797:SF23">
    <property type="entry name" value="HTH-TYPE TRANSCRIPTIONAL REGULATOR SUTR"/>
    <property type="match status" value="1"/>
</dbReference>
<reference evidence="6" key="1">
    <citation type="submission" date="2016-10" db="EMBL/GenBank/DDBJ databases">
        <authorList>
            <person name="Varghese N."/>
            <person name="Submissions S."/>
        </authorList>
    </citation>
    <scope>NUCLEOTIDE SEQUENCE [LARGE SCALE GENOMIC DNA]</scope>
    <source>
        <strain evidence="6">CGMCC 1.8911</strain>
    </source>
</reference>
<organism evidence="5 6">
    <name type="scientific">Jeotgalicoccus aerolatus</name>
    <dbReference type="NCBI Taxonomy" id="709510"/>
    <lineage>
        <taxon>Bacteria</taxon>
        <taxon>Bacillati</taxon>
        <taxon>Bacillota</taxon>
        <taxon>Bacilli</taxon>
        <taxon>Bacillales</taxon>
        <taxon>Staphylococcaceae</taxon>
        <taxon>Jeotgalicoccus</taxon>
    </lineage>
</organism>
<keyword evidence="3" id="KW-0804">Transcription</keyword>
<feature type="domain" description="HTH cro/C1-type" evidence="4">
    <location>
        <begin position="16"/>
        <end position="70"/>
    </location>
</feature>
<evidence type="ECO:0000256" key="2">
    <source>
        <dbReference type="ARBA" id="ARBA00023125"/>
    </source>
</evidence>
<name>A0A1G9E5C9_9STAP</name>
<gene>
    <name evidence="5" type="ORF">SAMN05216187_11452</name>
</gene>
<dbReference type="Gene3D" id="1.10.260.40">
    <property type="entry name" value="lambda repressor-like DNA-binding domains"/>
    <property type="match status" value="1"/>
</dbReference>
<evidence type="ECO:0000256" key="3">
    <source>
        <dbReference type="ARBA" id="ARBA00023163"/>
    </source>
</evidence>
<evidence type="ECO:0000313" key="6">
    <source>
        <dbReference type="Proteomes" id="UP000242700"/>
    </source>
</evidence>
<dbReference type="InterPro" id="IPR010982">
    <property type="entry name" value="Lambda_DNA-bd_dom_sf"/>
</dbReference>
<accession>A0A1G9E5C9</accession>
<keyword evidence="1" id="KW-0805">Transcription regulation</keyword>
<dbReference type="SUPFAM" id="SSF47413">
    <property type="entry name" value="lambda repressor-like DNA-binding domains"/>
    <property type="match status" value="1"/>
</dbReference>
<keyword evidence="2 5" id="KW-0238">DNA-binding</keyword>
<dbReference type="PANTHER" id="PTHR46797">
    <property type="entry name" value="HTH-TYPE TRANSCRIPTIONAL REGULATOR"/>
    <property type="match status" value="1"/>
</dbReference>
<dbReference type="GO" id="GO:0003677">
    <property type="term" value="F:DNA binding"/>
    <property type="evidence" value="ECO:0007669"/>
    <property type="project" value="UniProtKB-KW"/>
</dbReference>
<dbReference type="PROSITE" id="PS50943">
    <property type="entry name" value="HTH_CROC1"/>
    <property type="match status" value="1"/>
</dbReference>
<protein>
    <submittedName>
        <fullName evidence="5">DNA-binding transcriptional regulator, XRE-family HTH domain</fullName>
    </submittedName>
</protein>
<dbReference type="GO" id="GO:0003700">
    <property type="term" value="F:DNA-binding transcription factor activity"/>
    <property type="evidence" value="ECO:0007669"/>
    <property type="project" value="TreeGrafter"/>
</dbReference>
<dbReference type="CDD" id="cd00093">
    <property type="entry name" value="HTH_XRE"/>
    <property type="match status" value="1"/>
</dbReference>
<proteinExistence type="predicted"/>
<dbReference type="RefSeq" id="WP_092599852.1">
    <property type="nucleotide sequence ID" value="NZ_FNFI01000014.1"/>
</dbReference>
<dbReference type="InterPro" id="IPR050807">
    <property type="entry name" value="TransReg_Diox_bact_type"/>
</dbReference>
<dbReference type="AlphaFoldDB" id="A0A1G9E5C9"/>
<evidence type="ECO:0000313" key="5">
    <source>
        <dbReference type="EMBL" id="SDK71299.1"/>
    </source>
</evidence>
<evidence type="ECO:0000259" key="4">
    <source>
        <dbReference type="PROSITE" id="PS50943"/>
    </source>
</evidence>
<dbReference type="GO" id="GO:0005829">
    <property type="term" value="C:cytosol"/>
    <property type="evidence" value="ECO:0007669"/>
    <property type="project" value="TreeGrafter"/>
</dbReference>
<dbReference type="SMART" id="SM00530">
    <property type="entry name" value="HTH_XRE"/>
    <property type="match status" value="1"/>
</dbReference>
<sequence length="76" mass="8756">MNTNKNKTLIEIGNNIRSLRLSRNLSQEQLAFEVGLHRTYIGAVERGEKNITILNLIKIKNALNVSMSQIYIEREE</sequence>